<evidence type="ECO:0000313" key="2">
    <source>
        <dbReference type="EMBL" id="NMF66863.1"/>
    </source>
</evidence>
<keyword evidence="1" id="KW-0472">Membrane</keyword>
<evidence type="ECO:0000256" key="1">
    <source>
        <dbReference type="SAM" id="Phobius"/>
    </source>
</evidence>
<keyword evidence="3" id="KW-1185">Reference proteome</keyword>
<feature type="transmembrane region" description="Helical" evidence="1">
    <location>
        <begin position="35"/>
        <end position="57"/>
    </location>
</feature>
<proteinExistence type="predicted"/>
<evidence type="ECO:0000313" key="3">
    <source>
        <dbReference type="Proteomes" id="UP000762253"/>
    </source>
</evidence>
<dbReference type="RefSeq" id="WP_169268420.1">
    <property type="nucleotide sequence ID" value="NZ_QMEC01000191.1"/>
</dbReference>
<comment type="caution">
    <text evidence="2">The sequence shown here is derived from an EMBL/GenBank/DDBJ whole genome shotgun (WGS) entry which is preliminary data.</text>
</comment>
<protein>
    <submittedName>
        <fullName evidence="2">Uncharacterized protein</fullName>
    </submittedName>
</protein>
<dbReference type="EMBL" id="QMEC01000191">
    <property type="protein sequence ID" value="NMF66863.1"/>
    <property type="molecule type" value="Genomic_DNA"/>
</dbReference>
<name>A0ABX1MDZ4_9CYAN</name>
<dbReference type="Proteomes" id="UP000762253">
    <property type="component" value="Unassembled WGS sequence"/>
</dbReference>
<organism evidence="2 3">
    <name type="scientific">Brasilonema octagenarum UFV-OR1</name>
    <dbReference type="NCBI Taxonomy" id="417115"/>
    <lineage>
        <taxon>Bacteria</taxon>
        <taxon>Bacillati</taxon>
        <taxon>Cyanobacteriota</taxon>
        <taxon>Cyanophyceae</taxon>
        <taxon>Nostocales</taxon>
        <taxon>Scytonemataceae</taxon>
        <taxon>Brasilonema</taxon>
        <taxon>Octagenarum group</taxon>
    </lineage>
</organism>
<sequence>MTSDQFIRRVCVTTGLYNASQLFGYSTALLIASPLYKFVFVFFILALTLCLWYKCLIDYMNNDSTQGEYIFRYSLPIIAILGVMLGTFVS</sequence>
<feature type="transmembrane region" description="Helical" evidence="1">
    <location>
        <begin position="69"/>
        <end position="89"/>
    </location>
</feature>
<accession>A0ABX1MDZ4</accession>
<keyword evidence="1" id="KW-1133">Transmembrane helix</keyword>
<gene>
    <name evidence="2" type="ORF">DP115_30610</name>
</gene>
<reference evidence="2 3" key="1">
    <citation type="submission" date="2018-06" db="EMBL/GenBank/DDBJ databases">
        <title>Comparative genomics of Brasilonema spp. strains.</title>
        <authorList>
            <person name="Alvarenga D.O."/>
            <person name="Fiore M.F."/>
            <person name="Varani A.M."/>
        </authorList>
    </citation>
    <scope>NUCLEOTIDE SEQUENCE [LARGE SCALE GENOMIC DNA]</scope>
    <source>
        <strain evidence="2 3">UFV-OR1</strain>
    </source>
</reference>
<keyword evidence="1" id="KW-0812">Transmembrane</keyword>